<proteinExistence type="predicted"/>
<organism evidence="1 2">
    <name type="scientific">Coniosporium uncinatum</name>
    <dbReference type="NCBI Taxonomy" id="93489"/>
    <lineage>
        <taxon>Eukaryota</taxon>
        <taxon>Fungi</taxon>
        <taxon>Dikarya</taxon>
        <taxon>Ascomycota</taxon>
        <taxon>Pezizomycotina</taxon>
        <taxon>Dothideomycetes</taxon>
        <taxon>Dothideomycetes incertae sedis</taxon>
        <taxon>Coniosporium</taxon>
    </lineage>
</organism>
<name>A0ACC3CSF1_9PEZI</name>
<reference evidence="1" key="1">
    <citation type="submission" date="2024-09" db="EMBL/GenBank/DDBJ databases">
        <title>Black Yeasts Isolated from many extreme environments.</title>
        <authorList>
            <person name="Coleine C."/>
            <person name="Stajich J.E."/>
            <person name="Selbmann L."/>
        </authorList>
    </citation>
    <scope>NUCLEOTIDE SEQUENCE</scope>
    <source>
        <strain evidence="1">CCFEE 5737</strain>
    </source>
</reference>
<gene>
    <name evidence="1" type="ORF">LTS18_002092</name>
</gene>
<keyword evidence="2" id="KW-1185">Reference proteome</keyword>
<accession>A0ACC3CSF1</accession>
<dbReference type="Proteomes" id="UP001186974">
    <property type="component" value="Unassembled WGS sequence"/>
</dbReference>
<evidence type="ECO:0000313" key="1">
    <source>
        <dbReference type="EMBL" id="KAK3044133.1"/>
    </source>
</evidence>
<comment type="caution">
    <text evidence="1">The sequence shown here is derived from an EMBL/GenBank/DDBJ whole genome shotgun (WGS) entry which is preliminary data.</text>
</comment>
<dbReference type="EMBL" id="JAWDJW010012382">
    <property type="protein sequence ID" value="KAK3044133.1"/>
    <property type="molecule type" value="Genomic_DNA"/>
</dbReference>
<evidence type="ECO:0000313" key="2">
    <source>
        <dbReference type="Proteomes" id="UP001186974"/>
    </source>
</evidence>
<sequence length="68" mass="7224">MSDTGIDFLTRCFERDPVRRASAAELLMHEWMVGLRNALSLEPGTPVTPSESGGSGSGESSLAGSRQN</sequence>
<feature type="non-terminal residue" evidence="1">
    <location>
        <position position="68"/>
    </location>
</feature>
<protein>
    <submittedName>
        <fullName evidence="1">Uncharacterized protein</fullName>
    </submittedName>
</protein>